<evidence type="ECO:0000259" key="2">
    <source>
        <dbReference type="Pfam" id="PF01975"/>
    </source>
</evidence>
<dbReference type="Pfam" id="PF01975">
    <property type="entry name" value="SurE"/>
    <property type="match status" value="1"/>
</dbReference>
<dbReference type="GO" id="GO:0005739">
    <property type="term" value="C:mitochondrion"/>
    <property type="evidence" value="ECO:0007669"/>
    <property type="project" value="TreeGrafter"/>
</dbReference>
<feature type="chain" id="PRO_5005857738" evidence="1">
    <location>
        <begin position="21"/>
        <end position="532"/>
    </location>
</feature>
<dbReference type="Proteomes" id="UP000053831">
    <property type="component" value="Unassembled WGS sequence"/>
</dbReference>
<dbReference type="InterPro" id="IPR036523">
    <property type="entry name" value="SurE-like_sf"/>
</dbReference>
<name>A0A0N0RTI8_ESCWE</name>
<dbReference type="NCBIfam" id="TIGR00087">
    <property type="entry name" value="surE"/>
    <property type="match status" value="1"/>
</dbReference>
<keyword evidence="4" id="KW-1185">Reference proteome</keyword>
<feature type="domain" description="Survival protein SurE-like phosphatase/nucleotidase" evidence="2">
    <location>
        <begin position="23"/>
        <end position="249"/>
    </location>
</feature>
<dbReference type="SUPFAM" id="SSF64167">
    <property type="entry name" value="SurE-like"/>
    <property type="match status" value="1"/>
</dbReference>
<dbReference type="InterPro" id="IPR002828">
    <property type="entry name" value="SurE-like_Pase/nucleotidase"/>
</dbReference>
<accession>A0A0N0RTI8</accession>
<reference evidence="3 4" key="1">
    <citation type="submission" date="2015-07" db="EMBL/GenBank/DDBJ databases">
        <title>The genome of the fungus Escovopsis weberi, a specialized disease agent of ant agriculture.</title>
        <authorList>
            <person name="de Man T.J."/>
            <person name="Stajich J.E."/>
            <person name="Kubicek C.P."/>
            <person name="Chenthamara K."/>
            <person name="Atanasova L."/>
            <person name="Druzhinina I.S."/>
            <person name="Birnbaum S."/>
            <person name="Barribeau S.M."/>
            <person name="Teiling C."/>
            <person name="Suen G."/>
            <person name="Currie C."/>
            <person name="Gerardo N.M."/>
        </authorList>
    </citation>
    <scope>NUCLEOTIDE SEQUENCE [LARGE SCALE GENOMIC DNA]</scope>
</reference>
<dbReference type="GO" id="GO:0019171">
    <property type="term" value="F:(3R)-hydroxyacyl-[acyl-carrier-protein] dehydratase activity"/>
    <property type="evidence" value="ECO:0007669"/>
    <property type="project" value="TreeGrafter"/>
</dbReference>
<evidence type="ECO:0000256" key="1">
    <source>
        <dbReference type="SAM" id="SignalP"/>
    </source>
</evidence>
<dbReference type="PANTHER" id="PTHR28152:SF2">
    <property type="entry name" value="N-TERMINAL OF MAOC-LIKE DEHYDRATASE DOMAIN-CONTAINING PROTEIN"/>
    <property type="match status" value="1"/>
</dbReference>
<gene>
    <name evidence="3" type="ORF">ESCO_005777</name>
</gene>
<dbReference type="AlphaFoldDB" id="A0A0N0RTI8"/>
<dbReference type="STRING" id="150374.A0A0N0RTI8"/>
<dbReference type="PANTHER" id="PTHR28152">
    <property type="entry name" value="HYDROXYACYL-THIOESTER DEHYDRATASE TYPE 2, MITOCHONDRIAL"/>
    <property type="match status" value="1"/>
</dbReference>
<evidence type="ECO:0000313" key="3">
    <source>
        <dbReference type="EMBL" id="KOS19903.1"/>
    </source>
</evidence>
<dbReference type="EMBL" id="LGSR01000019">
    <property type="protein sequence ID" value="KOS19903.1"/>
    <property type="molecule type" value="Genomic_DNA"/>
</dbReference>
<dbReference type="InterPro" id="IPR052741">
    <property type="entry name" value="Mitochondrial_HTD2"/>
</dbReference>
<sequence length="532" mass="58624">MVRISPLFGGVLLLASWARGIKILMTNDDGFWSSNLRATYRSLKEAGHDVVIVAPAGGQSGVGGSVIFAERTTMERDAFGLSAKQPPLGKDTEDDHIWYYDGTPAACVFVAVDFVLPKIWPEHCKTAIVEREKRHEIPCKPDLVISGPNFGWNLGPYVWTTSGTAGAAYVATYLGIPAMAFSAWNREIEPLDNRTRAIRQEDVEKTAELTTWIADHFINDAASPEIEPILPLGHGLNINFPNLTTVSIENRPEIVQTRMTGEADISTARFNKTGGYLQRKKRNLVMDGLNQCITGPCSLPSETETNRTGKITVSIYTVDYDAPEGPIRRGIFENLSAAEAAAGLNENSLAGQATVRTQELDRTQLRKLALTLNRPVWPSVDRRSEIPRHQAIPPGHHLVYFTEGDVEENLAPNGSDRTFNLPGPFTRRMWAGGKMVFDGENALRTDTTAEEHTRLVGATVKRNKAGEEMLLVEVEKKYYCGGQLSVTDSRSWIFRTALEGAIAQRAIDGDVLAPSSCEQVDAREGFPIWQLS</sequence>
<organism evidence="3 4">
    <name type="scientific">Escovopsis weberi</name>
    <dbReference type="NCBI Taxonomy" id="150374"/>
    <lineage>
        <taxon>Eukaryota</taxon>
        <taxon>Fungi</taxon>
        <taxon>Dikarya</taxon>
        <taxon>Ascomycota</taxon>
        <taxon>Pezizomycotina</taxon>
        <taxon>Sordariomycetes</taxon>
        <taxon>Hypocreomycetidae</taxon>
        <taxon>Hypocreales</taxon>
        <taxon>Hypocreaceae</taxon>
        <taxon>Escovopsis</taxon>
    </lineage>
</organism>
<dbReference type="OrthoDB" id="3257538at2759"/>
<comment type="caution">
    <text evidence="3">The sequence shown here is derived from an EMBL/GenBank/DDBJ whole genome shotgun (WGS) entry which is preliminary data.</text>
</comment>
<feature type="signal peptide" evidence="1">
    <location>
        <begin position="1"/>
        <end position="20"/>
    </location>
</feature>
<keyword evidence="1" id="KW-0732">Signal</keyword>
<evidence type="ECO:0000313" key="4">
    <source>
        <dbReference type="Proteomes" id="UP000053831"/>
    </source>
</evidence>
<proteinExistence type="predicted"/>
<protein>
    <submittedName>
        <fullName evidence="3">Acid phosphatase</fullName>
    </submittedName>
</protein>
<dbReference type="Gene3D" id="3.40.1210.10">
    <property type="entry name" value="Survival protein SurE-like phosphatase/nucleotidase"/>
    <property type="match status" value="1"/>
</dbReference>
<dbReference type="GO" id="GO:0016787">
    <property type="term" value="F:hydrolase activity"/>
    <property type="evidence" value="ECO:0007669"/>
    <property type="project" value="InterPro"/>
</dbReference>